<protein>
    <submittedName>
        <fullName evidence="5">Secreted protein</fullName>
    </submittedName>
</protein>
<dbReference type="EMBL" id="UYSL01020402">
    <property type="protein sequence ID" value="VDL74448.1"/>
    <property type="molecule type" value="Genomic_DNA"/>
</dbReference>
<sequence length="165" mass="18864">MIQQITILALLSTCAAHIIDRRDPKDRPTPLSDSRLIDNYEQWLMNQFVAQLDETLPHDPTGPEMDRESQKTMGNRNTDVNDGYGSHTISTTLEMFTKKPLNEKSGKLITADDMKLFDPPVAPIEKKETSHLDTVVREREHSEIWTRRETGPLTATTTLETLYRV</sequence>
<feature type="region of interest" description="Disordered" evidence="1">
    <location>
        <begin position="56"/>
        <end position="83"/>
    </location>
</feature>
<evidence type="ECO:0000313" key="5">
    <source>
        <dbReference type="WBParaSite" id="NBR_0001085801-mRNA-1"/>
    </source>
</evidence>
<keyword evidence="4" id="KW-1185">Reference proteome</keyword>
<evidence type="ECO:0000256" key="1">
    <source>
        <dbReference type="SAM" id="MobiDB-lite"/>
    </source>
</evidence>
<reference evidence="3 4" key="2">
    <citation type="submission" date="2018-11" db="EMBL/GenBank/DDBJ databases">
        <authorList>
            <consortium name="Pathogen Informatics"/>
        </authorList>
    </citation>
    <scope>NUCLEOTIDE SEQUENCE [LARGE SCALE GENOMIC DNA]</scope>
</reference>
<organism evidence="5">
    <name type="scientific">Nippostrongylus brasiliensis</name>
    <name type="common">Rat hookworm</name>
    <dbReference type="NCBI Taxonomy" id="27835"/>
    <lineage>
        <taxon>Eukaryota</taxon>
        <taxon>Metazoa</taxon>
        <taxon>Ecdysozoa</taxon>
        <taxon>Nematoda</taxon>
        <taxon>Chromadorea</taxon>
        <taxon>Rhabditida</taxon>
        <taxon>Rhabditina</taxon>
        <taxon>Rhabditomorpha</taxon>
        <taxon>Strongyloidea</taxon>
        <taxon>Heligmosomidae</taxon>
        <taxon>Nippostrongylus</taxon>
    </lineage>
</organism>
<dbReference type="Proteomes" id="UP000271162">
    <property type="component" value="Unassembled WGS sequence"/>
</dbReference>
<proteinExistence type="predicted"/>
<feature type="chain" id="PRO_5043125178" evidence="2">
    <location>
        <begin position="17"/>
        <end position="165"/>
    </location>
</feature>
<evidence type="ECO:0000256" key="2">
    <source>
        <dbReference type="SAM" id="SignalP"/>
    </source>
</evidence>
<gene>
    <name evidence="3" type="ORF">NBR_LOCUS10859</name>
</gene>
<dbReference type="WBParaSite" id="NBR_0001085801-mRNA-1">
    <property type="protein sequence ID" value="NBR_0001085801-mRNA-1"/>
    <property type="gene ID" value="NBR_0001085801"/>
</dbReference>
<keyword evidence="2" id="KW-0732">Signal</keyword>
<evidence type="ECO:0000313" key="4">
    <source>
        <dbReference type="Proteomes" id="UP000271162"/>
    </source>
</evidence>
<accession>A0A0N4Y4M5</accession>
<evidence type="ECO:0000313" key="3">
    <source>
        <dbReference type="EMBL" id="VDL74448.1"/>
    </source>
</evidence>
<feature type="compositionally biased region" description="Polar residues" evidence="1">
    <location>
        <begin position="71"/>
        <end position="80"/>
    </location>
</feature>
<dbReference type="AlphaFoldDB" id="A0A0N4Y4M5"/>
<name>A0A0N4Y4M5_NIPBR</name>
<reference evidence="5" key="1">
    <citation type="submission" date="2017-02" db="UniProtKB">
        <authorList>
            <consortium name="WormBaseParasite"/>
        </authorList>
    </citation>
    <scope>IDENTIFICATION</scope>
</reference>
<feature type="signal peptide" evidence="2">
    <location>
        <begin position="1"/>
        <end position="16"/>
    </location>
</feature>